<keyword evidence="4" id="KW-0997">Cell inner membrane</keyword>
<dbReference type="KEGG" id="zpl:ZBT109_2274"/>
<dbReference type="SUPFAM" id="SSF103473">
    <property type="entry name" value="MFS general substrate transporter"/>
    <property type="match status" value="1"/>
</dbReference>
<dbReference type="PANTHER" id="PTHR23522:SF10">
    <property type="entry name" value="3-PHENYLPROPIONIC ACID TRANSPORTER-RELATED"/>
    <property type="match status" value="1"/>
</dbReference>
<reference evidence="10 11" key="1">
    <citation type="submission" date="2018-09" db="EMBL/GenBank/DDBJ databases">
        <title>Zymobacter palmae IAM14233 (=T109) whole genome analysis.</title>
        <authorList>
            <person name="Yanase H."/>
        </authorList>
    </citation>
    <scope>NUCLEOTIDE SEQUENCE [LARGE SCALE GENOMIC DNA]</scope>
    <source>
        <strain evidence="10 11">IAM14233</strain>
    </source>
</reference>
<evidence type="ECO:0000313" key="11">
    <source>
        <dbReference type="Proteomes" id="UP000267342"/>
    </source>
</evidence>
<dbReference type="PANTHER" id="PTHR23522">
    <property type="entry name" value="BLL5896 PROTEIN"/>
    <property type="match status" value="1"/>
</dbReference>
<dbReference type="RefSeq" id="WP_169734028.1">
    <property type="nucleotide sequence ID" value="NZ_AP018933.1"/>
</dbReference>
<keyword evidence="11" id="KW-1185">Reference proteome</keyword>
<dbReference type="InterPro" id="IPR000576">
    <property type="entry name" value="LacY/RafB_perm_fam"/>
</dbReference>
<evidence type="ECO:0000259" key="9">
    <source>
        <dbReference type="PROSITE" id="PS50850"/>
    </source>
</evidence>
<feature type="transmembrane region" description="Helical" evidence="8">
    <location>
        <begin position="383"/>
        <end position="404"/>
    </location>
</feature>
<feature type="domain" description="Major facilitator superfamily (MFS) profile" evidence="9">
    <location>
        <begin position="9"/>
        <end position="408"/>
    </location>
</feature>
<dbReference type="EMBL" id="AP018933">
    <property type="protein sequence ID" value="BBG31006.1"/>
    <property type="molecule type" value="Genomic_DNA"/>
</dbReference>
<evidence type="ECO:0000256" key="1">
    <source>
        <dbReference type="ARBA" id="ARBA00004429"/>
    </source>
</evidence>
<dbReference type="Pfam" id="PF01306">
    <property type="entry name" value="LacY_symp"/>
    <property type="match status" value="1"/>
</dbReference>
<keyword evidence="2" id="KW-0813">Transport</keyword>
<feature type="transmembrane region" description="Helical" evidence="8">
    <location>
        <begin position="106"/>
        <end position="127"/>
    </location>
</feature>
<evidence type="ECO:0000256" key="6">
    <source>
        <dbReference type="ARBA" id="ARBA00022989"/>
    </source>
</evidence>
<keyword evidence="5 8" id="KW-0812">Transmembrane</keyword>
<evidence type="ECO:0000256" key="2">
    <source>
        <dbReference type="ARBA" id="ARBA00022448"/>
    </source>
</evidence>
<dbReference type="InterPro" id="IPR020846">
    <property type="entry name" value="MFS_dom"/>
</dbReference>
<dbReference type="NCBIfam" id="TIGR00882">
    <property type="entry name" value="2A0105"/>
    <property type="match status" value="1"/>
</dbReference>
<evidence type="ECO:0000313" key="10">
    <source>
        <dbReference type="EMBL" id="BBG31006.1"/>
    </source>
</evidence>
<dbReference type="PRINTS" id="PR00174">
    <property type="entry name" value="LACYSMPORT"/>
</dbReference>
<dbReference type="PROSITE" id="PS50850">
    <property type="entry name" value="MFS"/>
    <property type="match status" value="1"/>
</dbReference>
<proteinExistence type="predicted"/>
<feature type="transmembrane region" description="Helical" evidence="8">
    <location>
        <begin position="9"/>
        <end position="27"/>
    </location>
</feature>
<feature type="transmembrane region" description="Helical" evidence="8">
    <location>
        <begin position="147"/>
        <end position="165"/>
    </location>
</feature>
<accession>A0A348HHA4</accession>
<dbReference type="AlphaFoldDB" id="A0A348HHA4"/>
<dbReference type="GO" id="GO:0015528">
    <property type="term" value="F:lactose:proton symporter activity"/>
    <property type="evidence" value="ECO:0007669"/>
    <property type="project" value="TreeGrafter"/>
</dbReference>
<evidence type="ECO:0000256" key="3">
    <source>
        <dbReference type="ARBA" id="ARBA00022475"/>
    </source>
</evidence>
<evidence type="ECO:0000256" key="8">
    <source>
        <dbReference type="SAM" id="Phobius"/>
    </source>
</evidence>
<keyword evidence="3" id="KW-1003">Cell membrane</keyword>
<dbReference type="GO" id="GO:0005886">
    <property type="term" value="C:plasma membrane"/>
    <property type="evidence" value="ECO:0007669"/>
    <property type="project" value="UniProtKB-SubCell"/>
</dbReference>
<keyword evidence="7 8" id="KW-0472">Membrane</keyword>
<keyword evidence="6 8" id="KW-1133">Transmembrane helix</keyword>
<dbReference type="InterPro" id="IPR036259">
    <property type="entry name" value="MFS_trans_sf"/>
</dbReference>
<name>A0A348HHA4_9GAMM</name>
<gene>
    <name evidence="10" type="ORF">ZBT109_2274</name>
</gene>
<evidence type="ECO:0000256" key="7">
    <source>
        <dbReference type="ARBA" id="ARBA00023136"/>
    </source>
</evidence>
<evidence type="ECO:0000256" key="5">
    <source>
        <dbReference type="ARBA" id="ARBA00022692"/>
    </source>
</evidence>
<dbReference type="GO" id="GO:0030395">
    <property type="term" value="F:lactose binding"/>
    <property type="evidence" value="ECO:0007669"/>
    <property type="project" value="TreeGrafter"/>
</dbReference>
<evidence type="ECO:0000256" key="4">
    <source>
        <dbReference type="ARBA" id="ARBA00022519"/>
    </source>
</evidence>
<dbReference type="Proteomes" id="UP000267342">
    <property type="component" value="Chromosome"/>
</dbReference>
<feature type="transmembrane region" description="Helical" evidence="8">
    <location>
        <begin position="353"/>
        <end position="377"/>
    </location>
</feature>
<feature type="transmembrane region" description="Helical" evidence="8">
    <location>
        <begin position="320"/>
        <end position="341"/>
    </location>
</feature>
<feature type="transmembrane region" description="Helical" evidence="8">
    <location>
        <begin position="47"/>
        <end position="65"/>
    </location>
</feature>
<comment type="subcellular location">
    <subcellularLocation>
        <location evidence="1">Cell inner membrane</location>
        <topology evidence="1">Multi-pass membrane protein</topology>
    </subcellularLocation>
</comment>
<feature type="transmembrane region" description="Helical" evidence="8">
    <location>
        <begin position="77"/>
        <end position="100"/>
    </location>
</feature>
<feature type="transmembrane region" description="Helical" evidence="8">
    <location>
        <begin position="221"/>
        <end position="240"/>
    </location>
</feature>
<dbReference type="STRING" id="1123510.GCA_000620025_01265"/>
<organism evidence="10 11">
    <name type="scientific">Zymobacter palmae</name>
    <dbReference type="NCBI Taxonomy" id="33074"/>
    <lineage>
        <taxon>Bacteria</taxon>
        <taxon>Pseudomonadati</taxon>
        <taxon>Pseudomonadota</taxon>
        <taxon>Gammaproteobacteria</taxon>
        <taxon>Oceanospirillales</taxon>
        <taxon>Halomonadaceae</taxon>
        <taxon>Zymobacter group</taxon>
        <taxon>Zymobacter</taxon>
    </lineage>
</organism>
<feature type="transmembrane region" description="Helical" evidence="8">
    <location>
        <begin position="296"/>
        <end position="314"/>
    </location>
</feature>
<protein>
    <submittedName>
        <fullName evidence="10">Permeases of the major facilitator</fullName>
    </submittedName>
</protein>
<sequence length="425" mass="46729">MTTRSTSKYYFPLSAIIFLFYFAWASTLSMASQWLWQILQLDSTTKGLFFTANAIGAMLFQPIYGAIQDRLGVSKKLLLWIGLVLALCWPVMGYVFVFLMKDVSSIVALIVSGLFIALGILAAAGVVDSYCERVGRNAGLEYGTVRVWGAVGWCLGVLIAGRFALEGILVNLPYIACTVAGILLLVVLFRLDDRGAQVAAVPGQAQQVASMSESLGVLKEFKFWTFAIFLFGIAGLYFLFDQQFQDYYATFFNVASDPAAGGKAYSYLYASETAIEVICLPLVPLIVNLIGARKSLVLAAFLMGMRVLLTGLVADKVALTIFFLVRGFEIPLLLVAVFKFMEGVYDPRFSSTIYLIAFQFAQQFCSICFAGLVGHLIDTHGFQYAYICLGVFGLVFMLWGLIMLPRPKKGRVNPQPMESITPAAQ</sequence>
<feature type="transmembrane region" description="Helical" evidence="8">
    <location>
        <begin position="171"/>
        <end position="189"/>
    </location>
</feature>
<dbReference type="Gene3D" id="1.20.1250.20">
    <property type="entry name" value="MFS general substrate transporter like domains"/>
    <property type="match status" value="2"/>
</dbReference>